<accession>A0A7C4JLD8</accession>
<evidence type="ECO:0000256" key="1">
    <source>
        <dbReference type="ARBA" id="ARBA00022490"/>
    </source>
</evidence>
<dbReference type="InterPro" id="IPR016050">
    <property type="entry name" value="Proteasome_bsu_CS"/>
</dbReference>
<dbReference type="Gene3D" id="3.60.20.10">
    <property type="entry name" value="Glutamine Phosphoribosylpyrophosphate, subunit 1, domain 1"/>
    <property type="match status" value="1"/>
</dbReference>
<evidence type="ECO:0000256" key="5">
    <source>
        <dbReference type="ARBA" id="ARBA00022813"/>
    </source>
</evidence>
<dbReference type="InterPro" id="IPR023333">
    <property type="entry name" value="Proteasome_suB-type"/>
</dbReference>
<organism evidence="9">
    <name type="scientific">Staphylothermus marinus</name>
    <dbReference type="NCBI Taxonomy" id="2280"/>
    <lineage>
        <taxon>Archaea</taxon>
        <taxon>Thermoproteota</taxon>
        <taxon>Thermoprotei</taxon>
        <taxon>Desulfurococcales</taxon>
        <taxon>Desulfurococcaceae</taxon>
        <taxon>Staphylothermus</taxon>
    </lineage>
</organism>
<dbReference type="EC" id="3.4.25.1" evidence="8"/>
<keyword evidence="4 8" id="KW-0378">Hydrolase</keyword>
<keyword evidence="7 8" id="KW-0865">Zymogen</keyword>
<dbReference type="SUPFAM" id="SSF56235">
    <property type="entry name" value="N-terminal nucleophile aminohydrolases (Ntn hydrolases)"/>
    <property type="match status" value="1"/>
</dbReference>
<evidence type="ECO:0000313" key="9">
    <source>
        <dbReference type="EMBL" id="HGQ73920.1"/>
    </source>
</evidence>
<dbReference type="PROSITE" id="PS51476">
    <property type="entry name" value="PROTEASOME_BETA_2"/>
    <property type="match status" value="1"/>
</dbReference>
<evidence type="ECO:0000256" key="4">
    <source>
        <dbReference type="ARBA" id="ARBA00022801"/>
    </source>
</evidence>
<evidence type="ECO:0000256" key="8">
    <source>
        <dbReference type="HAMAP-Rule" id="MF_02113"/>
    </source>
</evidence>
<comment type="caution">
    <text evidence="9">The sequence shown here is derived from an EMBL/GenBank/DDBJ whole genome shotgun (WGS) entry which is preliminary data.</text>
</comment>
<dbReference type="PROSITE" id="PS00854">
    <property type="entry name" value="PROTEASOME_BETA_1"/>
    <property type="match status" value="1"/>
</dbReference>
<keyword evidence="3 8" id="KW-0888">Threonine protease</keyword>
<dbReference type="InterPro" id="IPR029055">
    <property type="entry name" value="Ntn_hydrolases_N"/>
</dbReference>
<comment type="catalytic activity">
    <reaction evidence="8">
        <text>Cleavage of peptide bonds with very broad specificity.</text>
        <dbReference type="EC" id="3.4.25.1"/>
    </reaction>
</comment>
<comment type="subcellular location">
    <subcellularLocation>
        <location evidence="8">Cytoplasm</location>
    </subcellularLocation>
</comment>
<name>A0A7C4JLD8_STAMA</name>
<comment type="subunit">
    <text evidence="8">The 20S proteasome core is composed of 14 alpha and 14 beta subunits that assemble into four stacked heptameric rings, resulting in a barrel-shaped structure. The two inner rings, each composed of seven catalytic beta subunits, are sandwiched by two outer rings, each composed of seven alpha subunits. The catalytic chamber with the active sites is on the inside of the barrel. Has a gated structure, the ends of the cylinder being occluded by the N-termini of the alpha-subunits. Is capped at one or both ends by the proteasome regulatory ATPase, PAN.</text>
</comment>
<reference evidence="9" key="1">
    <citation type="journal article" date="2020" name="mSystems">
        <title>Genome- and Community-Level Interaction Insights into Carbon Utilization and Element Cycling Functions of Hydrothermarchaeota in Hydrothermal Sediment.</title>
        <authorList>
            <person name="Zhou Z."/>
            <person name="Liu Y."/>
            <person name="Xu W."/>
            <person name="Pan J."/>
            <person name="Luo Z.H."/>
            <person name="Li M."/>
        </authorList>
    </citation>
    <scope>NUCLEOTIDE SEQUENCE [LARGE SCALE GENOMIC DNA]</scope>
    <source>
        <strain evidence="9">SpSt-648</strain>
    </source>
</reference>
<dbReference type="HAMAP" id="MF_02113_A">
    <property type="entry name" value="Proteasome_B_A"/>
    <property type="match status" value="1"/>
</dbReference>
<keyword evidence="1 8" id="KW-0963">Cytoplasm</keyword>
<feature type="propeptide" id="PRO_5028544974" description="Removed in mature form; by autocatalysis" evidence="8">
    <location>
        <begin position="1"/>
        <end position="5"/>
    </location>
</feature>
<dbReference type="GO" id="GO:0010498">
    <property type="term" value="P:proteasomal protein catabolic process"/>
    <property type="evidence" value="ECO:0007669"/>
    <property type="project" value="UniProtKB-UniRule"/>
</dbReference>
<keyword evidence="5 8" id="KW-0068">Autocatalytic cleavage</keyword>
<dbReference type="Pfam" id="PF00227">
    <property type="entry name" value="Proteasome"/>
    <property type="match status" value="1"/>
</dbReference>
<gene>
    <name evidence="8" type="primary">psmB</name>
    <name evidence="9" type="ORF">ENU20_02445</name>
</gene>
<dbReference type="InterPro" id="IPR001353">
    <property type="entry name" value="Proteasome_sua/b"/>
</dbReference>
<evidence type="ECO:0000256" key="2">
    <source>
        <dbReference type="ARBA" id="ARBA00022670"/>
    </source>
</evidence>
<comment type="similarity">
    <text evidence="8">Belongs to the peptidase T1B family.</text>
</comment>
<evidence type="ECO:0000256" key="7">
    <source>
        <dbReference type="ARBA" id="ARBA00023145"/>
    </source>
</evidence>
<evidence type="ECO:0000256" key="6">
    <source>
        <dbReference type="ARBA" id="ARBA00022942"/>
    </source>
</evidence>
<comment type="activity regulation">
    <text evidence="8">The formation of the proteasomal ATPase PAN-20S proteasome complex, via the docking of the C-termini of PAN into the intersubunit pockets in the alpha-rings, triggers opening of the gate for substrate entry. Interconversion between the open-gate and close-gate conformations leads to a dynamic regulation of the 20S proteasome proteolysis activity.</text>
</comment>
<dbReference type="AlphaFoldDB" id="A0A7C4JLD8"/>
<keyword evidence="6 8" id="KW-0647">Proteasome</keyword>
<keyword evidence="2 8" id="KW-0645">Protease</keyword>
<comment type="function">
    <text evidence="8">Component of the proteasome core, a large protease complex with broad specificity involved in protein degradation.</text>
</comment>
<proteinExistence type="inferred from homology"/>
<sequence length="202" mass="22464">MEVLPGTVVGVKGRDFVVIGGEKRLSYNGFILSRMVRKVYPITDHCGVGFAGLFGDINYIVRILKLEARNYALEFGREINPKGLAKVLSVLLYSYKFIPLLTEVVVGGLDRDWKPSLYVLDPVGSLIEEKYVALGSGGRVALGYLEPNYREDISIDNAKKLVTDSIKVAIERDVASGDGVDLLVITRDGYRIEEYLFERKPS</sequence>
<evidence type="ECO:0000256" key="3">
    <source>
        <dbReference type="ARBA" id="ARBA00022698"/>
    </source>
</evidence>
<dbReference type="GO" id="GO:0005737">
    <property type="term" value="C:cytoplasm"/>
    <property type="evidence" value="ECO:0007669"/>
    <property type="project" value="UniProtKB-SubCell"/>
</dbReference>
<dbReference type="EMBL" id="DTBP01000016">
    <property type="protein sequence ID" value="HGQ73920.1"/>
    <property type="molecule type" value="Genomic_DNA"/>
</dbReference>
<dbReference type="PANTHER" id="PTHR32194:SF2">
    <property type="entry name" value="PROTEASOME SUBUNIT BETA TYPE-1"/>
    <property type="match status" value="1"/>
</dbReference>
<dbReference type="GO" id="GO:0019774">
    <property type="term" value="C:proteasome core complex, beta-subunit complex"/>
    <property type="evidence" value="ECO:0007669"/>
    <property type="project" value="UniProtKB-UniRule"/>
</dbReference>
<dbReference type="GO" id="GO:0004298">
    <property type="term" value="F:threonine-type endopeptidase activity"/>
    <property type="evidence" value="ECO:0007669"/>
    <property type="project" value="UniProtKB-UniRule"/>
</dbReference>
<protein>
    <recommendedName>
        <fullName evidence="8">Proteasome subunit beta</fullName>
        <ecNumber evidence="8">3.4.25.1</ecNumber>
    </recommendedName>
    <alternativeName>
        <fullName evidence="8">20S proteasome beta subunit</fullName>
    </alternativeName>
    <alternativeName>
        <fullName evidence="8">Proteasome core protein PsmB</fullName>
    </alternativeName>
</protein>
<feature type="chain" id="PRO_5028544973" description="Proteasome subunit beta" evidence="8">
    <location>
        <begin position="6"/>
        <end position="202"/>
    </location>
</feature>
<dbReference type="InterPro" id="IPR019983">
    <property type="entry name" value="Pept_T1A_Psome_bsu_arc"/>
</dbReference>
<dbReference type="PANTHER" id="PTHR32194">
    <property type="entry name" value="METALLOPROTEASE TLDD"/>
    <property type="match status" value="1"/>
</dbReference>
<comment type="caution">
    <text evidence="8">Lacks conserved residue(s) required for the propagation of feature annotation.</text>
</comment>